<dbReference type="PANTHER" id="PTHR12304:SF4">
    <property type="entry name" value="URIDINE NUCLEOSIDASE"/>
    <property type="match status" value="1"/>
</dbReference>
<organism evidence="4 5">
    <name type="scientific">Corynebacterium tapiri</name>
    <dbReference type="NCBI Taxonomy" id="1448266"/>
    <lineage>
        <taxon>Bacteria</taxon>
        <taxon>Bacillati</taxon>
        <taxon>Actinomycetota</taxon>
        <taxon>Actinomycetes</taxon>
        <taxon>Mycobacteriales</taxon>
        <taxon>Corynebacteriaceae</taxon>
        <taxon>Corynebacterium</taxon>
    </lineage>
</organism>
<dbReference type="AlphaFoldDB" id="A0A5C4U5C9"/>
<sequence>MTPRRVILDCDPGIDDTLALMYLAGLHRAGEIELVGVSTTAGNVDVDTTARNAAWVLELCGAEVPVAAGENGPKCVELVTTPETHGHAGLGYCEAPPRAYRRDWVSLWRECLDQGPAELIITGPMTNAAQAGELLNRFSQVAVMGGAINYRGNTTPTAEWNFWVDPHAAARAFEVAQEPFLLCPLNVTEGFLVGPTELDTIVQDLAEVPLAEYLPEIVRFYFEFHRMQGEGYQAQIHDALTIMAALGTVDVRTTETTVAVEADSPLMRGTSVADLRGHWGKPKNCALLTQADYAQAHRELRRAAQILAS</sequence>
<dbReference type="InterPro" id="IPR001910">
    <property type="entry name" value="Inosine/uridine_hydrolase_dom"/>
</dbReference>
<evidence type="ECO:0000313" key="4">
    <source>
        <dbReference type="EMBL" id="TNL99690.1"/>
    </source>
</evidence>
<keyword evidence="5" id="KW-1185">Reference proteome</keyword>
<dbReference type="PANTHER" id="PTHR12304">
    <property type="entry name" value="INOSINE-URIDINE PREFERRING NUCLEOSIDE HYDROLASE"/>
    <property type="match status" value="1"/>
</dbReference>
<protein>
    <submittedName>
        <fullName evidence="4">Nucleoside hydrolase</fullName>
    </submittedName>
</protein>
<dbReference type="InterPro" id="IPR036452">
    <property type="entry name" value="Ribo_hydro-like"/>
</dbReference>
<name>A0A5C4U5C9_9CORY</name>
<dbReference type="EMBL" id="VDHJ01000002">
    <property type="protein sequence ID" value="TNL99690.1"/>
    <property type="molecule type" value="Genomic_DNA"/>
</dbReference>
<keyword evidence="1 4" id="KW-0378">Hydrolase</keyword>
<gene>
    <name evidence="4" type="ORF">FHE74_01205</name>
</gene>
<evidence type="ECO:0000259" key="3">
    <source>
        <dbReference type="Pfam" id="PF01156"/>
    </source>
</evidence>
<reference evidence="4 5" key="1">
    <citation type="submission" date="2019-06" db="EMBL/GenBank/DDBJ databases">
        <authorList>
            <person name="Li J."/>
        </authorList>
    </citation>
    <scope>NUCLEOTIDE SEQUENCE [LARGE SCALE GENOMIC DNA]</scope>
    <source>
        <strain evidence="4 5">LMG 28165</strain>
    </source>
</reference>
<evidence type="ECO:0000313" key="5">
    <source>
        <dbReference type="Proteomes" id="UP000312032"/>
    </source>
</evidence>
<dbReference type="GO" id="GO:0006152">
    <property type="term" value="P:purine nucleoside catabolic process"/>
    <property type="evidence" value="ECO:0007669"/>
    <property type="project" value="TreeGrafter"/>
</dbReference>
<dbReference type="GO" id="GO:0005829">
    <property type="term" value="C:cytosol"/>
    <property type="evidence" value="ECO:0007669"/>
    <property type="project" value="TreeGrafter"/>
</dbReference>
<dbReference type="Gene3D" id="3.90.245.10">
    <property type="entry name" value="Ribonucleoside hydrolase-like"/>
    <property type="match status" value="1"/>
</dbReference>
<dbReference type="InterPro" id="IPR023186">
    <property type="entry name" value="IUNH"/>
</dbReference>
<dbReference type="OrthoDB" id="9797882at2"/>
<dbReference type="GO" id="GO:0008477">
    <property type="term" value="F:purine nucleosidase activity"/>
    <property type="evidence" value="ECO:0007669"/>
    <property type="project" value="TreeGrafter"/>
</dbReference>
<dbReference type="SUPFAM" id="SSF53590">
    <property type="entry name" value="Nucleoside hydrolase"/>
    <property type="match status" value="1"/>
</dbReference>
<dbReference type="Pfam" id="PF01156">
    <property type="entry name" value="IU_nuc_hydro"/>
    <property type="match status" value="1"/>
</dbReference>
<proteinExistence type="predicted"/>
<dbReference type="RefSeq" id="WP_139464606.1">
    <property type="nucleotide sequence ID" value="NZ_VDHJ01000002.1"/>
</dbReference>
<evidence type="ECO:0000256" key="2">
    <source>
        <dbReference type="ARBA" id="ARBA00023295"/>
    </source>
</evidence>
<keyword evidence="2" id="KW-0326">Glycosidase</keyword>
<evidence type="ECO:0000256" key="1">
    <source>
        <dbReference type="ARBA" id="ARBA00022801"/>
    </source>
</evidence>
<accession>A0A5C4U5C9</accession>
<feature type="domain" description="Inosine/uridine-preferring nucleoside hydrolase" evidence="3">
    <location>
        <begin position="6"/>
        <end position="295"/>
    </location>
</feature>
<comment type="caution">
    <text evidence="4">The sequence shown here is derived from an EMBL/GenBank/DDBJ whole genome shotgun (WGS) entry which is preliminary data.</text>
</comment>
<dbReference type="Proteomes" id="UP000312032">
    <property type="component" value="Unassembled WGS sequence"/>
</dbReference>